<evidence type="ECO:0000313" key="2">
    <source>
        <dbReference type="EMBL" id="GFJ76424.1"/>
    </source>
</evidence>
<dbReference type="GO" id="GO:0003677">
    <property type="term" value="F:DNA binding"/>
    <property type="evidence" value="ECO:0007669"/>
    <property type="project" value="InterPro"/>
</dbReference>
<evidence type="ECO:0000256" key="1">
    <source>
        <dbReference type="SAM" id="MobiDB-lite"/>
    </source>
</evidence>
<name>A0A6V8JYS4_9ACTN</name>
<sequence>MPQSAAARVVGASDGGANHQDEPLGQRIRRLRQAAGLTQHSLAAPR</sequence>
<dbReference type="Gene3D" id="1.10.260.40">
    <property type="entry name" value="lambda repressor-like DNA-binding domains"/>
    <property type="match status" value="1"/>
</dbReference>
<dbReference type="InterPro" id="IPR010982">
    <property type="entry name" value="Lambda_DNA-bd_dom_sf"/>
</dbReference>
<accession>A0A6V8JYS4</accession>
<evidence type="ECO:0000313" key="3">
    <source>
        <dbReference type="Proteomes" id="UP000482800"/>
    </source>
</evidence>
<keyword evidence="3" id="KW-1185">Reference proteome</keyword>
<dbReference type="Proteomes" id="UP000482800">
    <property type="component" value="Unassembled WGS sequence"/>
</dbReference>
<reference evidence="2 3" key="2">
    <citation type="submission" date="2020-03" db="EMBL/GenBank/DDBJ databases">
        <authorList>
            <person name="Ichikawa N."/>
            <person name="Kimura A."/>
            <person name="Kitahashi Y."/>
            <person name="Uohara A."/>
        </authorList>
    </citation>
    <scope>NUCLEOTIDE SEQUENCE [LARGE SCALE GENOMIC DNA]</scope>
    <source>
        <strain evidence="2 3">NBRC 108639</strain>
    </source>
</reference>
<feature type="region of interest" description="Disordered" evidence="1">
    <location>
        <begin position="1"/>
        <end position="24"/>
    </location>
</feature>
<comment type="caution">
    <text evidence="2">The sequence shown here is derived from an EMBL/GenBank/DDBJ whole genome shotgun (WGS) entry which is preliminary data.</text>
</comment>
<dbReference type="AlphaFoldDB" id="A0A6V8JYS4"/>
<proteinExistence type="predicted"/>
<gene>
    <name evidence="2" type="ORF">Phou_006040</name>
</gene>
<organism evidence="2 3">
    <name type="scientific">Phytohabitans houttuyneae</name>
    <dbReference type="NCBI Taxonomy" id="1076126"/>
    <lineage>
        <taxon>Bacteria</taxon>
        <taxon>Bacillati</taxon>
        <taxon>Actinomycetota</taxon>
        <taxon>Actinomycetes</taxon>
        <taxon>Micromonosporales</taxon>
        <taxon>Micromonosporaceae</taxon>
    </lineage>
</organism>
<dbReference type="EMBL" id="BLPF01000001">
    <property type="protein sequence ID" value="GFJ76424.1"/>
    <property type="molecule type" value="Genomic_DNA"/>
</dbReference>
<reference evidence="2 3" key="1">
    <citation type="submission" date="2020-03" db="EMBL/GenBank/DDBJ databases">
        <title>Whole genome shotgun sequence of Phytohabitans houttuyneae NBRC 108639.</title>
        <authorList>
            <person name="Komaki H."/>
            <person name="Tamura T."/>
        </authorList>
    </citation>
    <scope>NUCLEOTIDE SEQUENCE [LARGE SCALE GENOMIC DNA]</scope>
    <source>
        <strain evidence="2 3">NBRC 108639</strain>
    </source>
</reference>
<protein>
    <submittedName>
        <fullName evidence="2">Uncharacterized protein</fullName>
    </submittedName>
</protein>